<dbReference type="SMART" id="SM00408">
    <property type="entry name" value="IGc2"/>
    <property type="match status" value="1"/>
</dbReference>
<dbReference type="SUPFAM" id="SSF49265">
    <property type="entry name" value="Fibronectin type III"/>
    <property type="match status" value="1"/>
</dbReference>
<reference evidence="9" key="1">
    <citation type="journal article" date="2010" name="Nature">
        <title>The Amphimedon queenslandica genome and the evolution of animal complexity.</title>
        <authorList>
            <person name="Srivastava M."/>
            <person name="Simakov O."/>
            <person name="Chapman J."/>
            <person name="Fahey B."/>
            <person name="Gauthier M.E."/>
            <person name="Mitros T."/>
            <person name="Richards G.S."/>
            <person name="Conaco C."/>
            <person name="Dacre M."/>
            <person name="Hellsten U."/>
            <person name="Larroux C."/>
            <person name="Putnam N.H."/>
            <person name="Stanke M."/>
            <person name="Adamska M."/>
            <person name="Darling A."/>
            <person name="Degnan S.M."/>
            <person name="Oakley T.H."/>
            <person name="Plachetzki D.C."/>
            <person name="Zhai Y."/>
            <person name="Adamski M."/>
            <person name="Calcino A."/>
            <person name="Cummins S.F."/>
            <person name="Goodstein D.M."/>
            <person name="Harris C."/>
            <person name="Jackson D.J."/>
            <person name="Leys S.P."/>
            <person name="Shu S."/>
            <person name="Woodcroft B.J."/>
            <person name="Vervoort M."/>
            <person name="Kosik K.S."/>
            <person name="Manning G."/>
            <person name="Degnan B.M."/>
            <person name="Rokhsar D.S."/>
        </authorList>
    </citation>
    <scope>NUCLEOTIDE SEQUENCE [LARGE SCALE GENOMIC DNA]</scope>
</reference>
<organism evidence="8 9">
    <name type="scientific">Amphimedon queenslandica</name>
    <name type="common">Sponge</name>
    <dbReference type="NCBI Taxonomy" id="400682"/>
    <lineage>
        <taxon>Eukaryota</taxon>
        <taxon>Metazoa</taxon>
        <taxon>Porifera</taxon>
        <taxon>Demospongiae</taxon>
        <taxon>Heteroscleromorpha</taxon>
        <taxon>Haplosclerida</taxon>
        <taxon>Niphatidae</taxon>
        <taxon>Amphimedon</taxon>
    </lineage>
</organism>
<evidence type="ECO:0000259" key="7">
    <source>
        <dbReference type="PROSITE" id="PS50853"/>
    </source>
</evidence>
<dbReference type="SUPFAM" id="SSF48726">
    <property type="entry name" value="Immunoglobulin"/>
    <property type="match status" value="1"/>
</dbReference>
<evidence type="ECO:0000313" key="8">
    <source>
        <dbReference type="EnsemblMetazoa" id="XP_019864448.1"/>
    </source>
</evidence>
<dbReference type="Pfam" id="PF00041">
    <property type="entry name" value="fn3"/>
    <property type="match status" value="1"/>
</dbReference>
<evidence type="ECO:0000256" key="1">
    <source>
        <dbReference type="ARBA" id="ARBA00006692"/>
    </source>
</evidence>
<feature type="compositionally biased region" description="Polar residues" evidence="4">
    <location>
        <begin position="54"/>
        <end position="65"/>
    </location>
</feature>
<keyword evidence="9" id="KW-1185">Reference proteome</keyword>
<dbReference type="InterPro" id="IPR013098">
    <property type="entry name" value="Ig_I-set"/>
</dbReference>
<dbReference type="KEGG" id="aqu:109593794"/>
<dbReference type="InterPro" id="IPR003599">
    <property type="entry name" value="Ig_sub"/>
</dbReference>
<dbReference type="GO" id="GO:0005524">
    <property type="term" value="F:ATP binding"/>
    <property type="evidence" value="ECO:0007669"/>
    <property type="project" value="InterPro"/>
</dbReference>
<feature type="domain" description="Ig-like" evidence="6">
    <location>
        <begin position="84"/>
        <end position="157"/>
    </location>
</feature>
<dbReference type="InterPro" id="IPR003598">
    <property type="entry name" value="Ig_sub2"/>
</dbReference>
<dbReference type="PANTHER" id="PTHR24347">
    <property type="entry name" value="SERINE/THREONINE-PROTEIN KINASE"/>
    <property type="match status" value="1"/>
</dbReference>
<name>A0AAN0K4J2_AMPQE</name>
<dbReference type="Gene3D" id="3.30.200.20">
    <property type="entry name" value="Phosphorylase Kinase, domain 1"/>
    <property type="match status" value="1"/>
</dbReference>
<feature type="domain" description="Fibronectin type-III" evidence="7">
    <location>
        <begin position="178"/>
        <end position="271"/>
    </location>
</feature>
<dbReference type="SMART" id="SM00409">
    <property type="entry name" value="IG"/>
    <property type="match status" value="1"/>
</dbReference>
<dbReference type="AlphaFoldDB" id="A0AAN0K4J2"/>
<dbReference type="GeneID" id="109593794"/>
<evidence type="ECO:0000256" key="3">
    <source>
        <dbReference type="ARBA" id="ARBA00023319"/>
    </source>
</evidence>
<dbReference type="CDD" id="cd00063">
    <property type="entry name" value="FN3"/>
    <property type="match status" value="1"/>
</dbReference>
<feature type="domain" description="Protein kinase" evidence="5">
    <location>
        <begin position="286"/>
        <end position="529"/>
    </location>
</feature>
<dbReference type="Gene3D" id="1.10.510.10">
    <property type="entry name" value="Transferase(Phosphotransferase) domain 1"/>
    <property type="match status" value="1"/>
</dbReference>
<comment type="similarity">
    <text evidence="1">Belongs to the protein kinase superfamily. CAMK Ser/Thr protein kinase family.</text>
</comment>
<sequence>MGDWWLARILKSDSIGEYAPGTEGWVPRTFMAPYCGESPILSEPTKDSKFNLKESGSNARHSLTSMKPERSKKKSKNMFSSPVPVIAEPLSDESILEGQSVVFSCKLKHDYLDKDVKWFINDGVIGQNCSITTKSQDCVLQIDNISQKDEGTYTCKVYVKDQFCQSSAKLMVVRRPNAPGKPHVQKITSTSVSLSWNLPFDGHSPVKLFIVECKDKITNKWSTLTKRIFEPSTIIDDLVPATEYVFRVIAANDIGNSEGSQESESIKLDGSPFKKHFSLDPFDDHYLLKNEIAKGMFGTVYKCLHKGTQQIYAAKLIPINLQINHCQNELDILALICHPNIVQLSAAYLSHQHFIIVMQYIQGLSPLTYFNERNSSEHDIAKFCRELCCGLKHLHDHGIVHLAIKPDSVYVVPNSFDFTVKLIHLSEAKFVHSDVKQLSCKVVTGYEAPEVISSESVGTKTDMWSVGVMLYHIFCGLLPCLQSIKKKKLFEPRKFSYVSIELKDAILHLLQTKLCNRLSSTELLQHKWLNLHYSNPQKLKEFRIISNQ</sequence>
<dbReference type="InterPro" id="IPR036179">
    <property type="entry name" value="Ig-like_dom_sf"/>
</dbReference>
<dbReference type="InterPro" id="IPR011009">
    <property type="entry name" value="Kinase-like_dom_sf"/>
</dbReference>
<keyword evidence="2" id="KW-0677">Repeat</keyword>
<dbReference type="PROSITE" id="PS50011">
    <property type="entry name" value="PROTEIN_KINASE_DOM"/>
    <property type="match status" value="1"/>
</dbReference>
<evidence type="ECO:0000256" key="2">
    <source>
        <dbReference type="ARBA" id="ARBA00022737"/>
    </source>
</evidence>
<dbReference type="Pfam" id="PF00069">
    <property type="entry name" value="Pkinase"/>
    <property type="match status" value="1"/>
</dbReference>
<dbReference type="InterPro" id="IPR003961">
    <property type="entry name" value="FN3_dom"/>
</dbReference>
<accession>A0AAN0K4J2</accession>
<dbReference type="InterPro" id="IPR000719">
    <property type="entry name" value="Prot_kinase_dom"/>
</dbReference>
<dbReference type="InterPro" id="IPR007110">
    <property type="entry name" value="Ig-like_dom"/>
</dbReference>
<evidence type="ECO:0000313" key="9">
    <source>
        <dbReference type="Proteomes" id="UP000007879"/>
    </source>
</evidence>
<keyword evidence="3" id="KW-0393">Immunoglobulin domain</keyword>
<dbReference type="Pfam" id="PF07679">
    <property type="entry name" value="I-set"/>
    <property type="match status" value="1"/>
</dbReference>
<proteinExistence type="inferred from homology"/>
<dbReference type="InterPro" id="IPR036116">
    <property type="entry name" value="FN3_sf"/>
</dbReference>
<dbReference type="Proteomes" id="UP000007879">
    <property type="component" value="Unassembled WGS sequence"/>
</dbReference>
<dbReference type="PROSITE" id="PS50835">
    <property type="entry name" value="IG_LIKE"/>
    <property type="match status" value="1"/>
</dbReference>
<dbReference type="RefSeq" id="XP_019864448.1">
    <property type="nucleotide sequence ID" value="XM_020008889.1"/>
</dbReference>
<dbReference type="GO" id="GO:0004672">
    <property type="term" value="F:protein kinase activity"/>
    <property type="evidence" value="ECO:0007669"/>
    <property type="project" value="InterPro"/>
</dbReference>
<dbReference type="Gene3D" id="2.60.40.10">
    <property type="entry name" value="Immunoglobulins"/>
    <property type="match status" value="2"/>
</dbReference>
<dbReference type="SUPFAM" id="SSF56112">
    <property type="entry name" value="Protein kinase-like (PK-like)"/>
    <property type="match status" value="1"/>
</dbReference>
<feature type="region of interest" description="Disordered" evidence="4">
    <location>
        <begin position="46"/>
        <end position="78"/>
    </location>
</feature>
<dbReference type="SMART" id="SM00060">
    <property type="entry name" value="FN3"/>
    <property type="match status" value="1"/>
</dbReference>
<dbReference type="EnsemblMetazoa" id="XM_020008889.1">
    <property type="protein sequence ID" value="XP_019864448.1"/>
    <property type="gene ID" value="LOC109593794"/>
</dbReference>
<evidence type="ECO:0000256" key="4">
    <source>
        <dbReference type="SAM" id="MobiDB-lite"/>
    </source>
</evidence>
<dbReference type="PROSITE" id="PS50853">
    <property type="entry name" value="FN3"/>
    <property type="match status" value="1"/>
</dbReference>
<dbReference type="CDD" id="cd00096">
    <property type="entry name" value="Ig"/>
    <property type="match status" value="1"/>
</dbReference>
<dbReference type="InterPro" id="IPR013783">
    <property type="entry name" value="Ig-like_fold"/>
</dbReference>
<evidence type="ECO:0000259" key="6">
    <source>
        <dbReference type="PROSITE" id="PS50835"/>
    </source>
</evidence>
<protein>
    <submittedName>
        <fullName evidence="8">Uncharacterized protein</fullName>
    </submittedName>
</protein>
<evidence type="ECO:0000259" key="5">
    <source>
        <dbReference type="PROSITE" id="PS50011"/>
    </source>
</evidence>
<reference evidence="8" key="2">
    <citation type="submission" date="2024-06" db="UniProtKB">
        <authorList>
            <consortium name="EnsemblMetazoa"/>
        </authorList>
    </citation>
    <scope>IDENTIFICATION</scope>
</reference>